<keyword evidence="1" id="KW-0812">Transmembrane</keyword>
<evidence type="ECO:0000313" key="2">
    <source>
        <dbReference type="EMBL" id="TKR58060.1"/>
    </source>
</evidence>
<dbReference type="EMBL" id="AZBU02000014">
    <property type="protein sequence ID" value="TKR58060.1"/>
    <property type="molecule type" value="Genomic_DNA"/>
</dbReference>
<name>A0A4U5LQ67_STECR</name>
<keyword evidence="1" id="KW-0472">Membrane</keyword>
<feature type="transmembrane region" description="Helical" evidence="1">
    <location>
        <begin position="20"/>
        <end position="37"/>
    </location>
</feature>
<gene>
    <name evidence="2" type="ORF">L596_030684</name>
</gene>
<dbReference type="Proteomes" id="UP000298663">
    <property type="component" value="Unassembled WGS sequence"/>
</dbReference>
<reference evidence="2 3" key="1">
    <citation type="journal article" date="2015" name="Genome Biol.">
        <title>Comparative genomics of Steinernema reveals deeply conserved gene regulatory networks.</title>
        <authorList>
            <person name="Dillman A.R."/>
            <person name="Macchietto M."/>
            <person name="Porter C.F."/>
            <person name="Rogers A."/>
            <person name="Williams B."/>
            <person name="Antoshechkin I."/>
            <person name="Lee M.M."/>
            <person name="Goodwin Z."/>
            <person name="Lu X."/>
            <person name="Lewis E.E."/>
            <person name="Goodrich-Blair H."/>
            <person name="Stock S.P."/>
            <person name="Adams B.J."/>
            <person name="Sternberg P.W."/>
            <person name="Mortazavi A."/>
        </authorList>
    </citation>
    <scope>NUCLEOTIDE SEQUENCE [LARGE SCALE GENOMIC DNA]</scope>
    <source>
        <strain evidence="2 3">ALL</strain>
    </source>
</reference>
<reference evidence="2 3" key="2">
    <citation type="journal article" date="2019" name="G3 (Bethesda)">
        <title>Hybrid Assembly of the Genome of the Entomopathogenic Nematode Steinernema carpocapsae Identifies the X-Chromosome.</title>
        <authorList>
            <person name="Serra L."/>
            <person name="Macchietto M."/>
            <person name="Macias-Munoz A."/>
            <person name="McGill C.J."/>
            <person name="Rodriguez I.M."/>
            <person name="Rodriguez B."/>
            <person name="Murad R."/>
            <person name="Mortazavi A."/>
        </authorList>
    </citation>
    <scope>NUCLEOTIDE SEQUENCE [LARGE SCALE GENOMIC DNA]</scope>
    <source>
        <strain evidence="2 3">ALL</strain>
    </source>
</reference>
<keyword evidence="3" id="KW-1185">Reference proteome</keyword>
<organism evidence="2 3">
    <name type="scientific">Steinernema carpocapsae</name>
    <name type="common">Entomopathogenic nematode</name>
    <dbReference type="NCBI Taxonomy" id="34508"/>
    <lineage>
        <taxon>Eukaryota</taxon>
        <taxon>Metazoa</taxon>
        <taxon>Ecdysozoa</taxon>
        <taxon>Nematoda</taxon>
        <taxon>Chromadorea</taxon>
        <taxon>Rhabditida</taxon>
        <taxon>Tylenchina</taxon>
        <taxon>Panagrolaimomorpha</taxon>
        <taxon>Strongyloidoidea</taxon>
        <taxon>Steinernematidae</taxon>
        <taxon>Steinernema</taxon>
    </lineage>
</organism>
<evidence type="ECO:0000256" key="1">
    <source>
        <dbReference type="SAM" id="Phobius"/>
    </source>
</evidence>
<keyword evidence="1" id="KW-1133">Transmembrane helix</keyword>
<proteinExistence type="predicted"/>
<accession>A0A4U5LQ67</accession>
<dbReference type="AlphaFoldDB" id="A0A4U5LQ67"/>
<protein>
    <submittedName>
        <fullName evidence="2">Uncharacterized protein</fullName>
    </submittedName>
</protein>
<evidence type="ECO:0000313" key="3">
    <source>
        <dbReference type="Proteomes" id="UP000298663"/>
    </source>
</evidence>
<comment type="caution">
    <text evidence="2">The sequence shown here is derived from an EMBL/GenBank/DDBJ whole genome shotgun (WGS) entry which is preliminary data.</text>
</comment>
<sequence>MSNLPLDPKLARLVLLGWSRGFNMLGIACLISVWPIFKLNAVTARTKVTEDFGSFGGDLMLLHEMWNTFFNHQQRQHFCRCYKIEPKSLDAALALYESTKKKLVALNISFGAADTQGLVQHIGEIAQKAWPQNFAVLQEDGSYRSRCGTHSLNSYSTLKKYKQQPKLIMFYQVLNTADSSGYIWVSFCFIDDNLLFLFR</sequence>